<keyword evidence="3" id="KW-0238">DNA-binding</keyword>
<dbReference type="SUPFAM" id="SSF55455">
    <property type="entry name" value="SRF-like"/>
    <property type="match status" value="1"/>
</dbReference>
<keyword evidence="2" id="KW-0805">Transcription regulation</keyword>
<protein>
    <recommendedName>
        <fullName evidence="6">MADS-box domain-containing protein</fullName>
    </recommendedName>
</protein>
<comment type="subcellular location">
    <subcellularLocation>
        <location evidence="1">Nucleus</location>
    </subcellularLocation>
</comment>
<gene>
    <name evidence="7" type="ORF">RJ640_019259</name>
</gene>
<evidence type="ECO:0000256" key="3">
    <source>
        <dbReference type="ARBA" id="ARBA00023125"/>
    </source>
</evidence>
<dbReference type="GO" id="GO:0005634">
    <property type="term" value="C:nucleus"/>
    <property type="evidence" value="ECO:0007669"/>
    <property type="project" value="UniProtKB-SubCell"/>
</dbReference>
<dbReference type="GO" id="GO:0000981">
    <property type="term" value="F:DNA-binding transcription factor activity, RNA polymerase II-specific"/>
    <property type="evidence" value="ECO:0007669"/>
    <property type="project" value="TreeGrafter"/>
</dbReference>
<dbReference type="InterPro" id="IPR002100">
    <property type="entry name" value="TF_MADSbox"/>
</dbReference>
<evidence type="ECO:0000259" key="6">
    <source>
        <dbReference type="PROSITE" id="PS50066"/>
    </source>
</evidence>
<evidence type="ECO:0000256" key="4">
    <source>
        <dbReference type="ARBA" id="ARBA00023163"/>
    </source>
</evidence>
<dbReference type="SMART" id="SM00432">
    <property type="entry name" value="MADS"/>
    <property type="match status" value="1"/>
</dbReference>
<evidence type="ECO:0000256" key="2">
    <source>
        <dbReference type="ARBA" id="ARBA00023015"/>
    </source>
</evidence>
<dbReference type="InterPro" id="IPR036879">
    <property type="entry name" value="TF_MADSbox_sf"/>
</dbReference>
<organism evidence="7 8">
    <name type="scientific">Escallonia rubra</name>
    <dbReference type="NCBI Taxonomy" id="112253"/>
    <lineage>
        <taxon>Eukaryota</taxon>
        <taxon>Viridiplantae</taxon>
        <taxon>Streptophyta</taxon>
        <taxon>Embryophyta</taxon>
        <taxon>Tracheophyta</taxon>
        <taxon>Spermatophyta</taxon>
        <taxon>Magnoliopsida</taxon>
        <taxon>eudicotyledons</taxon>
        <taxon>Gunneridae</taxon>
        <taxon>Pentapetalae</taxon>
        <taxon>asterids</taxon>
        <taxon>campanulids</taxon>
        <taxon>Escalloniales</taxon>
        <taxon>Escalloniaceae</taxon>
        <taxon>Escallonia</taxon>
    </lineage>
</organism>
<keyword evidence="8" id="KW-1185">Reference proteome</keyword>
<dbReference type="GO" id="GO:0000978">
    <property type="term" value="F:RNA polymerase II cis-regulatory region sequence-specific DNA binding"/>
    <property type="evidence" value="ECO:0007669"/>
    <property type="project" value="TreeGrafter"/>
</dbReference>
<accession>A0AA88RL50</accession>
<evidence type="ECO:0000256" key="1">
    <source>
        <dbReference type="ARBA" id="ARBA00004123"/>
    </source>
</evidence>
<dbReference type="Proteomes" id="UP001187471">
    <property type="component" value="Unassembled WGS sequence"/>
</dbReference>
<dbReference type="PRINTS" id="PR00404">
    <property type="entry name" value="MADSDOMAIN"/>
</dbReference>
<dbReference type="PROSITE" id="PS50066">
    <property type="entry name" value="MADS_BOX_2"/>
    <property type="match status" value="1"/>
</dbReference>
<evidence type="ECO:0000313" key="7">
    <source>
        <dbReference type="EMBL" id="KAK2988377.1"/>
    </source>
</evidence>
<comment type="caution">
    <text evidence="7">The sequence shown here is derived from an EMBL/GenBank/DDBJ whole genome shotgun (WGS) entry which is preliminary data.</text>
</comment>
<dbReference type="EMBL" id="JAVXUO010000879">
    <property type="protein sequence ID" value="KAK2988377.1"/>
    <property type="molecule type" value="Genomic_DNA"/>
</dbReference>
<name>A0AA88RL50_9ASTE</name>
<keyword evidence="4" id="KW-0804">Transcription</keyword>
<evidence type="ECO:0000313" key="8">
    <source>
        <dbReference type="Proteomes" id="UP001187471"/>
    </source>
</evidence>
<dbReference type="Pfam" id="PF00319">
    <property type="entry name" value="SRF-TF"/>
    <property type="match status" value="1"/>
</dbReference>
<sequence>MGRKKIEIKKQEDIRQRYVTFSKRRIGLHSKAAELCMRFDAQLAIIMSSPGADPKYYTFSYPSVDAVLDAALTDSSPITEDATKEAISLRYREIKDLEGEIATEKAKLRKKRKDVFWWKHAEPEECKSMEDLEIMINALKKVKDGVANRKFDLDTTRCDHSTSVLTEYSENTLGRDHNENVLCKDGDSMQARFESFHQASKEKEGDNYDFSAMVGDEYNFDVMDYLDESMICSEYTRENSVMDSTRCDYLTCIPTDNIQDSLGHDLNKTAVLEGDNNMQATCNYSSQTSKVKEGNDYDFDAIVGDKCDLNVSDYLDEGMISTDYTREETPEVCGSNSVGTLDFGNEGTFDFDPMMKGFEEEIKSWPSTWAKQ</sequence>
<reference evidence="7" key="1">
    <citation type="submission" date="2022-12" db="EMBL/GenBank/DDBJ databases">
        <title>Draft genome assemblies for two species of Escallonia (Escalloniales).</title>
        <authorList>
            <person name="Chanderbali A."/>
            <person name="Dervinis C."/>
            <person name="Anghel I."/>
            <person name="Soltis D."/>
            <person name="Soltis P."/>
            <person name="Zapata F."/>
        </authorList>
    </citation>
    <scope>NUCLEOTIDE SEQUENCE</scope>
    <source>
        <strain evidence="7">UCBG92.1500</strain>
        <tissue evidence="7">Leaf</tissue>
    </source>
</reference>
<feature type="domain" description="MADS-box" evidence="6">
    <location>
        <begin position="1"/>
        <end position="49"/>
    </location>
</feature>
<dbReference type="AlphaFoldDB" id="A0AA88RL50"/>
<proteinExistence type="predicted"/>
<dbReference type="GO" id="GO:0046983">
    <property type="term" value="F:protein dimerization activity"/>
    <property type="evidence" value="ECO:0007669"/>
    <property type="project" value="InterPro"/>
</dbReference>
<dbReference type="PANTHER" id="PTHR11945:SF529">
    <property type="entry name" value="MADS-BOX DOMAIN-CONTAINING PROTEIN"/>
    <property type="match status" value="1"/>
</dbReference>
<keyword evidence="5" id="KW-0539">Nucleus</keyword>
<dbReference type="PANTHER" id="PTHR11945">
    <property type="entry name" value="MADS BOX PROTEIN"/>
    <property type="match status" value="1"/>
</dbReference>
<dbReference type="Gene3D" id="3.40.1810.10">
    <property type="entry name" value="Transcription factor, MADS-box"/>
    <property type="match status" value="1"/>
</dbReference>
<evidence type="ECO:0000256" key="5">
    <source>
        <dbReference type="ARBA" id="ARBA00023242"/>
    </source>
</evidence>